<proteinExistence type="predicted"/>
<feature type="modified residue" description="4-aspartylphosphate" evidence="4">
    <location>
        <position position="56"/>
    </location>
</feature>
<evidence type="ECO:0000256" key="1">
    <source>
        <dbReference type="ARBA" id="ARBA00022553"/>
    </source>
</evidence>
<dbReference type="Gene3D" id="3.40.50.2300">
    <property type="match status" value="1"/>
</dbReference>
<feature type="domain" description="Response regulatory" evidence="5">
    <location>
        <begin position="7"/>
        <end position="121"/>
    </location>
</feature>
<comment type="caution">
    <text evidence="6">The sequence shown here is derived from an EMBL/GenBank/DDBJ whole genome shotgun (WGS) entry which is preliminary data.</text>
</comment>
<dbReference type="InterPro" id="IPR011006">
    <property type="entry name" value="CheY-like_superfamily"/>
</dbReference>
<evidence type="ECO:0000313" key="6">
    <source>
        <dbReference type="EMBL" id="ROR02939.1"/>
    </source>
</evidence>
<dbReference type="EMBL" id="RJVA01000009">
    <property type="protein sequence ID" value="ROR02939.1"/>
    <property type="molecule type" value="Genomic_DNA"/>
</dbReference>
<evidence type="ECO:0000256" key="4">
    <source>
        <dbReference type="PROSITE-ProRule" id="PRU00169"/>
    </source>
</evidence>
<evidence type="ECO:0000259" key="5">
    <source>
        <dbReference type="PROSITE" id="PS50110"/>
    </source>
</evidence>
<dbReference type="InterPro" id="IPR039420">
    <property type="entry name" value="WalR-like"/>
</dbReference>
<dbReference type="CDD" id="cd00156">
    <property type="entry name" value="REC"/>
    <property type="match status" value="1"/>
</dbReference>
<accession>A0A3N1VLM0</accession>
<keyword evidence="1 4" id="KW-0597">Phosphoprotein</keyword>
<dbReference type="GO" id="GO:0006355">
    <property type="term" value="P:regulation of DNA-templated transcription"/>
    <property type="evidence" value="ECO:0007669"/>
    <property type="project" value="TreeGrafter"/>
</dbReference>
<dbReference type="Proteomes" id="UP000276223">
    <property type="component" value="Unassembled WGS sequence"/>
</dbReference>
<name>A0A3N1VLM0_9BACT</name>
<dbReference type="PANTHER" id="PTHR48111">
    <property type="entry name" value="REGULATOR OF RPOS"/>
    <property type="match status" value="1"/>
</dbReference>
<keyword evidence="7" id="KW-1185">Reference proteome</keyword>
<dbReference type="GO" id="GO:0005829">
    <property type="term" value="C:cytosol"/>
    <property type="evidence" value="ECO:0007669"/>
    <property type="project" value="TreeGrafter"/>
</dbReference>
<dbReference type="PANTHER" id="PTHR48111:SF40">
    <property type="entry name" value="PHOSPHATE REGULON TRANSCRIPTIONAL REGULATORY PROTEIN PHOB"/>
    <property type="match status" value="1"/>
</dbReference>
<gene>
    <name evidence="6" type="ORF">EDC27_0188</name>
</gene>
<dbReference type="SMART" id="SM00448">
    <property type="entry name" value="REC"/>
    <property type="match status" value="1"/>
</dbReference>
<organism evidence="6 7">
    <name type="scientific">Desulfosoma caldarium</name>
    <dbReference type="NCBI Taxonomy" id="610254"/>
    <lineage>
        <taxon>Bacteria</taxon>
        <taxon>Pseudomonadati</taxon>
        <taxon>Thermodesulfobacteriota</taxon>
        <taxon>Syntrophobacteria</taxon>
        <taxon>Syntrophobacterales</taxon>
        <taxon>Syntrophobacteraceae</taxon>
        <taxon>Desulfosoma</taxon>
    </lineage>
</organism>
<dbReference type="GO" id="GO:0000156">
    <property type="term" value="F:phosphorelay response regulator activity"/>
    <property type="evidence" value="ECO:0007669"/>
    <property type="project" value="TreeGrafter"/>
</dbReference>
<keyword evidence="2" id="KW-0902">Two-component regulatory system</keyword>
<dbReference type="SUPFAM" id="SSF52172">
    <property type="entry name" value="CheY-like"/>
    <property type="match status" value="1"/>
</dbReference>
<evidence type="ECO:0000313" key="7">
    <source>
        <dbReference type="Proteomes" id="UP000276223"/>
    </source>
</evidence>
<sequence>MNRPPYRVLVADDEADFLETLMRRLEKRQVEAMGVSGGREALEKLSQRPVDVVILDVRMPGMDGLEVLQEIEKSWPLVEVILLTGHASVESGLQGMELGAFDYAMKPCKLLEMLPKIELAYERKRLGEKAVQ</sequence>
<evidence type="ECO:0000256" key="3">
    <source>
        <dbReference type="ARBA" id="ARBA00023125"/>
    </source>
</evidence>
<evidence type="ECO:0000256" key="2">
    <source>
        <dbReference type="ARBA" id="ARBA00023012"/>
    </source>
</evidence>
<protein>
    <submittedName>
        <fullName evidence="6">Response regulator receiver domain-containing protein</fullName>
    </submittedName>
</protein>
<dbReference type="RefSeq" id="WP_123288742.1">
    <property type="nucleotide sequence ID" value="NZ_RJVA01000009.1"/>
</dbReference>
<reference evidence="6 7" key="1">
    <citation type="submission" date="2018-11" db="EMBL/GenBank/DDBJ databases">
        <title>Genomic Encyclopedia of Type Strains, Phase IV (KMG-IV): sequencing the most valuable type-strain genomes for metagenomic binning, comparative biology and taxonomic classification.</title>
        <authorList>
            <person name="Goeker M."/>
        </authorList>
    </citation>
    <scope>NUCLEOTIDE SEQUENCE [LARGE SCALE GENOMIC DNA]</scope>
    <source>
        <strain evidence="6 7">DSM 22027</strain>
    </source>
</reference>
<dbReference type="OrthoDB" id="9800029at2"/>
<dbReference type="GO" id="GO:0000976">
    <property type="term" value="F:transcription cis-regulatory region binding"/>
    <property type="evidence" value="ECO:0007669"/>
    <property type="project" value="TreeGrafter"/>
</dbReference>
<dbReference type="PROSITE" id="PS50110">
    <property type="entry name" value="RESPONSE_REGULATORY"/>
    <property type="match status" value="1"/>
</dbReference>
<dbReference type="InterPro" id="IPR001789">
    <property type="entry name" value="Sig_transdc_resp-reg_receiver"/>
</dbReference>
<dbReference type="GO" id="GO:0032993">
    <property type="term" value="C:protein-DNA complex"/>
    <property type="evidence" value="ECO:0007669"/>
    <property type="project" value="TreeGrafter"/>
</dbReference>
<keyword evidence="3" id="KW-0238">DNA-binding</keyword>
<dbReference type="AlphaFoldDB" id="A0A3N1VLM0"/>
<dbReference type="Pfam" id="PF00072">
    <property type="entry name" value="Response_reg"/>
    <property type="match status" value="1"/>
</dbReference>